<dbReference type="EMBL" id="JBHFFA010000003">
    <property type="protein sequence ID" value="KAL2635897.1"/>
    <property type="molecule type" value="Genomic_DNA"/>
</dbReference>
<proteinExistence type="predicted"/>
<organism evidence="2 3">
    <name type="scientific">Riccia fluitans</name>
    <dbReference type="NCBI Taxonomy" id="41844"/>
    <lineage>
        <taxon>Eukaryota</taxon>
        <taxon>Viridiplantae</taxon>
        <taxon>Streptophyta</taxon>
        <taxon>Embryophyta</taxon>
        <taxon>Marchantiophyta</taxon>
        <taxon>Marchantiopsida</taxon>
        <taxon>Marchantiidae</taxon>
        <taxon>Marchantiales</taxon>
        <taxon>Ricciaceae</taxon>
        <taxon>Riccia</taxon>
    </lineage>
</organism>
<evidence type="ECO:0000256" key="1">
    <source>
        <dbReference type="SAM" id="MobiDB-lite"/>
    </source>
</evidence>
<protein>
    <submittedName>
        <fullName evidence="2">Uncharacterized protein</fullName>
    </submittedName>
</protein>
<comment type="caution">
    <text evidence="2">The sequence shown here is derived from an EMBL/GenBank/DDBJ whole genome shotgun (WGS) entry which is preliminary data.</text>
</comment>
<keyword evidence="3" id="KW-1185">Reference proteome</keyword>
<accession>A0ABD1YYP0</accession>
<dbReference type="AlphaFoldDB" id="A0ABD1YYP0"/>
<name>A0ABD1YYP0_9MARC</name>
<gene>
    <name evidence="2" type="ORF">R1flu_007376</name>
</gene>
<evidence type="ECO:0000313" key="2">
    <source>
        <dbReference type="EMBL" id="KAL2635897.1"/>
    </source>
</evidence>
<feature type="compositionally biased region" description="Low complexity" evidence="1">
    <location>
        <begin position="14"/>
        <end position="25"/>
    </location>
</feature>
<feature type="region of interest" description="Disordered" evidence="1">
    <location>
        <begin position="1"/>
        <end position="38"/>
    </location>
</feature>
<evidence type="ECO:0000313" key="3">
    <source>
        <dbReference type="Proteomes" id="UP001605036"/>
    </source>
</evidence>
<dbReference type="Proteomes" id="UP001605036">
    <property type="component" value="Unassembled WGS sequence"/>
</dbReference>
<sequence>MTVRKHRLCSPRLSSGRGPTTHTGGSPTGRGVGLDQGRTNWQRPYHELANAGPRRALNPRGSLPDRVRQAEGYSWLVHIVDATADEAGNRSDDRERGLVQCGSLEDGVRCSVELPSSDCYAGNSPRPIASICGSFRSELGPSRGHRDDPGFYPLELLSRHNTLNEDVGIKLSCSQNSDAA</sequence>
<reference evidence="2 3" key="1">
    <citation type="submission" date="2024-09" db="EMBL/GenBank/DDBJ databases">
        <title>Chromosome-scale assembly of Riccia fluitans.</title>
        <authorList>
            <person name="Paukszto L."/>
            <person name="Sawicki J."/>
            <person name="Karawczyk K."/>
            <person name="Piernik-Szablinska J."/>
            <person name="Szczecinska M."/>
            <person name="Mazdziarz M."/>
        </authorList>
    </citation>
    <scope>NUCLEOTIDE SEQUENCE [LARGE SCALE GENOMIC DNA]</scope>
    <source>
        <strain evidence="2">Rf_01</strain>
        <tissue evidence="2">Aerial parts of the thallus</tissue>
    </source>
</reference>